<dbReference type="CDD" id="cd00616">
    <property type="entry name" value="AHBA_syn"/>
    <property type="match status" value="1"/>
</dbReference>
<dbReference type="Pfam" id="PF01041">
    <property type="entry name" value="DegT_DnrJ_EryC1"/>
    <property type="match status" value="1"/>
</dbReference>
<gene>
    <name evidence="4" type="ORF">GCM10011322_12170</name>
</gene>
<evidence type="ECO:0000313" key="5">
    <source>
        <dbReference type="Proteomes" id="UP000600449"/>
    </source>
</evidence>
<comment type="similarity">
    <text evidence="3">Belongs to the DegT/DnrJ/EryC1 family.</text>
</comment>
<accession>A0A917V2D0</accession>
<comment type="caution">
    <text evidence="4">The sequence shown here is derived from an EMBL/GenBank/DDBJ whole genome shotgun (WGS) entry which is preliminary data.</text>
</comment>
<dbReference type="InterPro" id="IPR015424">
    <property type="entry name" value="PyrdxlP-dep_Trfase"/>
</dbReference>
<reference evidence="4 5" key="1">
    <citation type="journal article" date="2014" name="Int. J. Syst. Evol. Microbiol.">
        <title>Complete genome sequence of Corynebacterium casei LMG S-19264T (=DSM 44701T), isolated from a smear-ripened cheese.</title>
        <authorList>
            <consortium name="US DOE Joint Genome Institute (JGI-PGF)"/>
            <person name="Walter F."/>
            <person name="Albersmeier A."/>
            <person name="Kalinowski J."/>
            <person name="Ruckert C."/>
        </authorList>
    </citation>
    <scope>NUCLEOTIDE SEQUENCE [LARGE SCALE GENOMIC DNA]</scope>
    <source>
        <strain evidence="4 5">CGMCC 1.9161</strain>
    </source>
</reference>
<evidence type="ECO:0000256" key="2">
    <source>
        <dbReference type="PIRSR" id="PIRSR000390-2"/>
    </source>
</evidence>
<feature type="modified residue" description="N6-(pyridoxal phosphate)lysine" evidence="2">
    <location>
        <position position="194"/>
    </location>
</feature>
<dbReference type="Gene3D" id="3.90.1150.10">
    <property type="entry name" value="Aspartate Aminotransferase, domain 1"/>
    <property type="match status" value="1"/>
</dbReference>
<dbReference type="RefSeq" id="WP_188910671.1">
    <property type="nucleotide sequence ID" value="NZ_BMMF01000003.1"/>
</dbReference>
<feature type="active site" description="Proton acceptor" evidence="1">
    <location>
        <position position="194"/>
    </location>
</feature>
<dbReference type="EMBL" id="BMMF01000003">
    <property type="protein sequence ID" value="GGK27216.1"/>
    <property type="molecule type" value="Genomic_DNA"/>
</dbReference>
<dbReference type="GO" id="GO:0000271">
    <property type="term" value="P:polysaccharide biosynthetic process"/>
    <property type="evidence" value="ECO:0007669"/>
    <property type="project" value="TreeGrafter"/>
</dbReference>
<dbReference type="PANTHER" id="PTHR30244:SF42">
    <property type="entry name" value="UDP-2-ACETAMIDO-2-DEOXY-3-OXO-D-GLUCURONATE AMINOTRANSFERASE"/>
    <property type="match status" value="1"/>
</dbReference>
<dbReference type="PIRSF" id="PIRSF000390">
    <property type="entry name" value="PLP_StrS"/>
    <property type="match status" value="1"/>
</dbReference>
<evidence type="ECO:0000256" key="3">
    <source>
        <dbReference type="RuleBase" id="RU004508"/>
    </source>
</evidence>
<evidence type="ECO:0000313" key="4">
    <source>
        <dbReference type="EMBL" id="GGK27216.1"/>
    </source>
</evidence>
<dbReference type="AlphaFoldDB" id="A0A917V2D0"/>
<dbReference type="SUPFAM" id="SSF53383">
    <property type="entry name" value="PLP-dependent transferases"/>
    <property type="match status" value="1"/>
</dbReference>
<name>A0A917V2D0_9HYPH</name>
<dbReference type="GO" id="GO:0030170">
    <property type="term" value="F:pyridoxal phosphate binding"/>
    <property type="evidence" value="ECO:0007669"/>
    <property type="project" value="TreeGrafter"/>
</dbReference>
<keyword evidence="4" id="KW-0032">Aminotransferase</keyword>
<dbReference type="Proteomes" id="UP000600449">
    <property type="component" value="Unassembled WGS sequence"/>
</dbReference>
<dbReference type="InterPro" id="IPR015421">
    <property type="entry name" value="PyrdxlP-dep_Trfase_major"/>
</dbReference>
<keyword evidence="2 3" id="KW-0663">Pyridoxal phosphate</keyword>
<evidence type="ECO:0000256" key="1">
    <source>
        <dbReference type="PIRSR" id="PIRSR000390-1"/>
    </source>
</evidence>
<proteinExistence type="inferred from homology"/>
<sequence>MTNPIPFIDLPAQRRRLGPALDEAVARVMDHCGFILGREVDAFESALREFTGARYALGVASGTDALALVLMAKGVRPGDAILVPAFTFAATAEVVVWLGATPIFCDVEEETFNLSPDSLVRGIETARAMNLRPVGVIAVDLYGRPADYDRIEPIVADAGMWLLTDAAQSFGTTYKGRTVGTIGLATATSFFPSKPLGAYGDAGALFTDDEALATTVISMRMHGMGAAAYDHVEIGMNGRLDAMQAAILVEKLKIFPDEIAARRRVAARYNEGLSGVARTPAISEEEPSVWAQYTLRIAPDARDGFRAALQERGVPTAVHYPKPLNQQPAYARFPSAGNGVPVSERLAREVVSLPMHAYLDEATQDRVIEAVRAAL</sequence>
<dbReference type="PANTHER" id="PTHR30244">
    <property type="entry name" value="TRANSAMINASE"/>
    <property type="match status" value="1"/>
</dbReference>
<dbReference type="GO" id="GO:0008483">
    <property type="term" value="F:transaminase activity"/>
    <property type="evidence" value="ECO:0007669"/>
    <property type="project" value="UniProtKB-KW"/>
</dbReference>
<dbReference type="InterPro" id="IPR000653">
    <property type="entry name" value="DegT/StrS_aminotransferase"/>
</dbReference>
<dbReference type="InterPro" id="IPR015422">
    <property type="entry name" value="PyrdxlP-dep_Trfase_small"/>
</dbReference>
<protein>
    <submittedName>
        <fullName evidence="4">Aminotransferase DegT</fullName>
    </submittedName>
</protein>
<dbReference type="Gene3D" id="3.40.640.10">
    <property type="entry name" value="Type I PLP-dependent aspartate aminotransferase-like (Major domain)"/>
    <property type="match status" value="1"/>
</dbReference>
<keyword evidence="4" id="KW-0808">Transferase</keyword>
<keyword evidence="5" id="KW-1185">Reference proteome</keyword>
<organism evidence="4 5">
    <name type="scientific">Salinarimonas ramus</name>
    <dbReference type="NCBI Taxonomy" id="690164"/>
    <lineage>
        <taxon>Bacteria</taxon>
        <taxon>Pseudomonadati</taxon>
        <taxon>Pseudomonadota</taxon>
        <taxon>Alphaproteobacteria</taxon>
        <taxon>Hyphomicrobiales</taxon>
        <taxon>Salinarimonadaceae</taxon>
        <taxon>Salinarimonas</taxon>
    </lineage>
</organism>